<organism evidence="4 5">
    <name type="scientific">Plasmodium ovale curtisi</name>
    <dbReference type="NCBI Taxonomy" id="864141"/>
    <lineage>
        <taxon>Eukaryota</taxon>
        <taxon>Sar</taxon>
        <taxon>Alveolata</taxon>
        <taxon>Apicomplexa</taxon>
        <taxon>Aconoidasida</taxon>
        <taxon>Haemosporida</taxon>
        <taxon>Plasmodiidae</taxon>
        <taxon>Plasmodium</taxon>
        <taxon>Plasmodium (Plasmodium)</taxon>
    </lineage>
</organism>
<protein>
    <submittedName>
        <fullName evidence="4">Uncharacterized protein</fullName>
    </submittedName>
</protein>
<dbReference type="Proteomes" id="UP000078560">
    <property type="component" value="Unassembled WGS sequence"/>
</dbReference>
<evidence type="ECO:0000256" key="1">
    <source>
        <dbReference type="SAM" id="Coils"/>
    </source>
</evidence>
<reference evidence="5" key="1">
    <citation type="submission" date="2016-05" db="EMBL/GenBank/DDBJ databases">
        <authorList>
            <person name="Naeem Raeece"/>
        </authorList>
    </citation>
    <scope>NUCLEOTIDE SEQUENCE [LARGE SCALE GENOMIC DNA]</scope>
</reference>
<keyword evidence="3" id="KW-0812">Transmembrane</keyword>
<evidence type="ECO:0000313" key="4">
    <source>
        <dbReference type="EMBL" id="SBS92230.1"/>
    </source>
</evidence>
<feature type="region of interest" description="Disordered" evidence="2">
    <location>
        <begin position="420"/>
        <end position="439"/>
    </location>
</feature>
<name>A0A1A8WLR1_PLAOA</name>
<accession>A0A1A8WLR1</accession>
<feature type="region of interest" description="Disordered" evidence="2">
    <location>
        <begin position="667"/>
        <end position="738"/>
    </location>
</feature>
<keyword evidence="3" id="KW-0472">Membrane</keyword>
<evidence type="ECO:0000256" key="2">
    <source>
        <dbReference type="SAM" id="MobiDB-lite"/>
    </source>
</evidence>
<evidence type="ECO:0000313" key="5">
    <source>
        <dbReference type="Proteomes" id="UP000078560"/>
    </source>
</evidence>
<feature type="compositionally biased region" description="Basic and acidic residues" evidence="2">
    <location>
        <begin position="698"/>
        <end position="714"/>
    </location>
</feature>
<dbReference type="EMBL" id="FLQU01001254">
    <property type="protein sequence ID" value="SBS92230.1"/>
    <property type="molecule type" value="Genomic_DNA"/>
</dbReference>
<evidence type="ECO:0000256" key="3">
    <source>
        <dbReference type="SAM" id="Phobius"/>
    </source>
</evidence>
<keyword evidence="1" id="KW-0175">Coiled coil</keyword>
<feature type="compositionally biased region" description="Acidic residues" evidence="2">
    <location>
        <begin position="426"/>
        <end position="436"/>
    </location>
</feature>
<feature type="transmembrane region" description="Helical" evidence="3">
    <location>
        <begin position="250"/>
        <end position="279"/>
    </location>
</feature>
<feature type="region of interest" description="Disordered" evidence="2">
    <location>
        <begin position="796"/>
        <end position="828"/>
    </location>
</feature>
<feature type="coiled-coil region" evidence="1">
    <location>
        <begin position="967"/>
        <end position="994"/>
    </location>
</feature>
<keyword evidence="3" id="KW-1133">Transmembrane helix</keyword>
<feature type="compositionally biased region" description="Basic and acidic residues" evidence="2">
    <location>
        <begin position="667"/>
        <end position="688"/>
    </location>
</feature>
<gene>
    <name evidence="4" type="ORF">POVCU2_0072880</name>
</gene>
<sequence>MGKKYALLKKILNDGNTGILLSSDTTKSCCENSIGSSHSCFDYICKNEKDKSEEDSSSLTSISNDNFPSNLSYGERKKNKKDDLFHKSNIFFRNPNLENKENDFKHRKCTSREKHTMNKKRKEEIYFKQMTNNIEKYIKKMSYVYYPNDRNGKHKVGEKKRRGKKCHNGCESMNDAKFGNLSSGSLSDSFGSLGFELAREETSYGEVIPSRETTEWSRQLDTMDFPCVLCSKMPLVEKIKKLLFNKIKPLCASCFYVFLNLVGFNSTVCISCFGLYFPYKNLTKCVICSNFDTEQYSHSNNPSELMEATKNELNIFMSLYKYHFSCNLNSDLFLNFFININYCFNHLYFYFKDKQTLVISKNCVHASYIIPFSELVHNLQLKTKMARKKKNISSQSKEQKGGCLTGCKINFFKRDNPLGNVYSGDRDEEEDEEVDGEQEKINEREIDDEEIVDGEIDDEEINEGEIDDEEIDDEEIDDEEIDDEEIVDGEIDDEEIDDEEIVDGEIDNKEIDDEEIVDGEIDNEEIDDEEIADGEIDDEEIADGEIDDEEIADGEIDDEEIADGEIDDEEEVDKDGNWEGISNRGKKSILYVQREKNPDEVSPIGGNTSGDARALLLNKIIMPFERNKGLIYKQHFFLDHTDKEEGLEMFPYMGSVRERQVIEVQSMEKTEGNHQKSPVEKTQQHGEEDLCGPTRENQCAKKEGGKKEKTGKDGDESDVVEDQFCWNSPGRSDQQREDIEMVPEEKTHKGEVNSRGEEEVKMEVEEVKVEAKELMVKVLEMKPEVEEVKMEEEEVKVKGVDTKPEGEEVEIKKEDKKPQERERNAEDKLSEQVVIKKETEVKAEVVETILFEQKSDESGSAIDEKLPLSEKNECIDIMKRDIVKIEKCKICKRENTSMCSHKNGELSFDEFSESIIRSLLRLKNEKVQSSFHQLKIPPIKLNKINFNKTVKKYHSKGDLLLYYVKYVQRQERDADRLFQKLQDTKQDVENFQRRFKLHYGKEASQTDVNRSILAKSKQLSRMQILLENRINNFENIPNVREVYKIIDEFSELLQLSLSGRNYEKRKITIIKQYLKGISTLRDRRVISRKDKKGNDLLILEEKYKHFHNDLSSLVNILTLLRNMFDVSNWETSKFDSFHVLKEIKFLLYDRGIKKLRDKLKKVFPKGGYYLSARRGIDRGKNSTRSGEYLRFTHSEGNVPQLVCLLNVKKRNLDTLINSGKVEIVSKNELTFLKESYFFDSIFVNNIYAYGFMSNVIEKYINHFANQNNVVLFNFSLHYAKSKKVFFLNCFRDNFSLDKAKGKREKRGTKQGTAKGGKKGSENNIKICSKHGEYSDNGEKGTTTQGGCTCCCSGGSGYAGCSSTAGDELCRNFDSPKDEQKDYYHRRRMKKTVFIKIIRELKKKLNEVYSHNNYKLTLNTYAQKGKRLYNIGKCIFRDSANASPEGDIRKDKIKMRFTNTDGHMHEDVREDEHHKLNKKWKERGGNTHKGKNTTSYLHCIDLKRIKNVYKCINYKNMNKFKKYSLIFLIKLELYLPHRDITLQTFQKKKGKKVIFHFSLVDINVPIFDVMKRKESTVNYFIEFKNRTNFENIFINYIQSRFFNATIDDPSSQNIVKFLFRKNSRTCFILYINDDFLFGDYFNRSIHDYTSKECKMDDEIMIGTTKKENKRNINKQTILQLLYIYYWCTACEGFTLNS</sequence>
<proteinExistence type="predicted"/>